<protein>
    <recommendedName>
        <fullName evidence="1">Histidine kinase/HSP90-like ATPase domain-containing protein</fullName>
    </recommendedName>
</protein>
<dbReference type="Proteomes" id="UP001321582">
    <property type="component" value="Chromosome"/>
</dbReference>
<reference evidence="2 3" key="1">
    <citation type="submission" date="2022-11" db="EMBL/GenBank/DDBJ databases">
        <title>Haliovirga abyssi gen. nov., sp. nov., a mesophilic fermentative bacterium isolated from the Iheya North hydrothermal field and the proposal of Haliovirgaceae fam. nov.</title>
        <authorList>
            <person name="Miyazaki U."/>
            <person name="Tame A."/>
            <person name="Miyazaki J."/>
            <person name="Takai K."/>
            <person name="Sawayama S."/>
            <person name="Kitajima M."/>
            <person name="Okamoto A."/>
            <person name="Nakagawa S."/>
        </authorList>
    </citation>
    <scope>NUCLEOTIDE SEQUENCE [LARGE SCALE GENOMIC DNA]</scope>
    <source>
        <strain evidence="2 3">IC12</strain>
    </source>
</reference>
<dbReference type="Pfam" id="PF02518">
    <property type="entry name" value="HATPase_c"/>
    <property type="match status" value="1"/>
</dbReference>
<evidence type="ECO:0000259" key="1">
    <source>
        <dbReference type="Pfam" id="PF02518"/>
    </source>
</evidence>
<dbReference type="SUPFAM" id="SSF55874">
    <property type="entry name" value="ATPase domain of HSP90 chaperone/DNA topoisomerase II/histidine kinase"/>
    <property type="match status" value="2"/>
</dbReference>
<dbReference type="InterPro" id="IPR003594">
    <property type="entry name" value="HATPase_dom"/>
</dbReference>
<feature type="domain" description="Histidine kinase/HSP90-like ATPase" evidence="1">
    <location>
        <begin position="613"/>
        <end position="700"/>
    </location>
</feature>
<dbReference type="KEGG" id="haby:HLVA_00520"/>
<sequence length="717" mass="83042">MKKLLFTIEDKAIAELFGRQNFSTKESAIFELVKNSYDAGSKECIVEIKQTENEEFIKIIDFGCGMNEEDIKKNWMHVGKSNKGYIDEKISKRVLAGAKGVGRFALARLGDEIEMTSQKLDSYPIIWKTNWESSSILNLPNKIKSGTEIKIKTLREKWKEKDKDKLIEFLSRAYYGNEMKISVIYNETKEEVQELFSKLKMGINYTSKILLDYVSEDNTLNIEVVSDEFKKEVQEISNDFNILNFNMTKDMSEELSSNILKEEFTKETLTDVGSFKMELYFAMDRVPVDATEKFMYKHGTLIDPIKSGIILYRNAFSISSLEGKKDWIGLGARARKSPAAATHPTGAWRVRANQLSGFVQIDKKRNNFLIDLANRQGLEENEYYESFLKIIDSGIKEFERYRQNIIRVIDKKNKSLTELEPKKTKIMDRFIKNPKIIERLPKKDIKKLATEMETIKKTVTQQTKESKEKEARYKYDVRILNSLATQGLKAGATAHEFHADRNKLAKGTTLIIDALKKYEYWEELKSPDKTKFAYANVPQLLLSLDKINKKLGIFLDTILKKMKKDAFTSPIKSLEKELKFIINNWKKDYEWLEIKLNGKNIELDKYSFTADVLDVIFDNLILNSIQNNQLKDKLIIEIDYLIKNNVINFSYKDNGIGLNKKYLKNPFKILEVHETSRKDGHGLGMWIINNTLQMYGGQIDKILNDDGFKLEFQFIGG</sequence>
<dbReference type="Pfam" id="PF13589">
    <property type="entry name" value="HATPase_c_3"/>
    <property type="match status" value="1"/>
</dbReference>
<dbReference type="AlphaFoldDB" id="A0AAU9DMH2"/>
<proteinExistence type="predicted"/>
<dbReference type="RefSeq" id="WP_307904439.1">
    <property type="nucleotide sequence ID" value="NZ_AP027059.1"/>
</dbReference>
<name>A0AAU9DMH2_9FUSO</name>
<gene>
    <name evidence="2" type="ORF">HLVA_00520</name>
</gene>
<evidence type="ECO:0000313" key="3">
    <source>
        <dbReference type="Proteomes" id="UP001321582"/>
    </source>
</evidence>
<keyword evidence="3" id="KW-1185">Reference proteome</keyword>
<dbReference type="Gene3D" id="3.30.565.10">
    <property type="entry name" value="Histidine kinase-like ATPase, C-terminal domain"/>
    <property type="match status" value="2"/>
</dbReference>
<dbReference type="InterPro" id="IPR036890">
    <property type="entry name" value="HATPase_C_sf"/>
</dbReference>
<organism evidence="2 3">
    <name type="scientific">Haliovirga abyssi</name>
    <dbReference type="NCBI Taxonomy" id="2996794"/>
    <lineage>
        <taxon>Bacteria</taxon>
        <taxon>Fusobacteriati</taxon>
        <taxon>Fusobacteriota</taxon>
        <taxon>Fusobacteriia</taxon>
        <taxon>Fusobacteriales</taxon>
        <taxon>Haliovirgaceae</taxon>
        <taxon>Haliovirga</taxon>
    </lineage>
</organism>
<accession>A0AAU9DMH2</accession>
<evidence type="ECO:0000313" key="2">
    <source>
        <dbReference type="EMBL" id="BDU49483.1"/>
    </source>
</evidence>
<dbReference type="EMBL" id="AP027059">
    <property type="protein sequence ID" value="BDU49483.1"/>
    <property type="molecule type" value="Genomic_DNA"/>
</dbReference>